<dbReference type="Pfam" id="PF07221">
    <property type="entry name" value="GlcNAc_2-epim"/>
    <property type="match status" value="1"/>
</dbReference>
<reference evidence="3 4" key="1">
    <citation type="submission" date="2019-07" db="EMBL/GenBank/DDBJ databases">
        <title>Whole genome shotgun sequence of Reyranella soli NBRC 108950.</title>
        <authorList>
            <person name="Hosoyama A."/>
            <person name="Uohara A."/>
            <person name="Ohji S."/>
            <person name="Ichikawa N."/>
        </authorList>
    </citation>
    <scope>NUCLEOTIDE SEQUENCE [LARGE SCALE GENOMIC DNA]</scope>
    <source>
        <strain evidence="3 4">NBRC 108950</strain>
    </source>
</reference>
<keyword evidence="2" id="KW-0413">Isomerase</keyword>
<accession>A0A512NFU7</accession>
<dbReference type="AlphaFoldDB" id="A0A512NFU7"/>
<evidence type="ECO:0000256" key="1">
    <source>
        <dbReference type="ARBA" id="ARBA00008558"/>
    </source>
</evidence>
<name>A0A512NFU7_9HYPH</name>
<comment type="caution">
    <text evidence="3">The sequence shown here is derived from an EMBL/GenBank/DDBJ whole genome shotgun (WGS) entry which is preliminary data.</text>
</comment>
<gene>
    <name evidence="3" type="ORF">RSO01_49970</name>
</gene>
<evidence type="ECO:0000313" key="4">
    <source>
        <dbReference type="Proteomes" id="UP000321058"/>
    </source>
</evidence>
<dbReference type="GO" id="GO:0016853">
    <property type="term" value="F:isomerase activity"/>
    <property type="evidence" value="ECO:0007669"/>
    <property type="project" value="UniProtKB-KW"/>
</dbReference>
<comment type="similarity">
    <text evidence="1">Belongs to the N-acylglucosamine 2-epimerase family.</text>
</comment>
<sequence length="345" mass="39140">MVVGRQLFFFSHAYRLTAEPLYRNCATRLFEDLTTNFWDEDNGGWYFSLAVDNSPSDTTKDLYGHAFIMFGLAHYLAIFGDDKALPWIGRTNEIVSNRFALPGGWFAPATTRDWTLLGRNLEQNPHMHLLEAYLSIYKTTKDDAFLSCATRMMSIYTEMLRTSDRSKVLEHLDEKAKASGEKGKLIEPGHLYEWYWLVSEYADIAELPAFKSACAPIMEWADRRCLDVDAGGIFDMVDTSGNIVSSRKRIWPVTEQIKALTTLVRDTPTERAREALVGAITFILEKYCGSNGSWHEYLNKNLEPDCDFMPLSTPYHVGMAALEVERLFGGPGGFGMRNTKSPDFP</sequence>
<dbReference type="GO" id="GO:0005975">
    <property type="term" value="P:carbohydrate metabolic process"/>
    <property type="evidence" value="ECO:0007669"/>
    <property type="project" value="InterPro"/>
</dbReference>
<dbReference type="EMBL" id="BKAJ01000088">
    <property type="protein sequence ID" value="GEP57831.1"/>
    <property type="molecule type" value="Genomic_DNA"/>
</dbReference>
<dbReference type="InterPro" id="IPR012341">
    <property type="entry name" value="6hp_glycosidase-like_sf"/>
</dbReference>
<keyword evidence="4" id="KW-1185">Reference proteome</keyword>
<dbReference type="InterPro" id="IPR010819">
    <property type="entry name" value="AGE/CE"/>
</dbReference>
<dbReference type="Proteomes" id="UP000321058">
    <property type="component" value="Unassembled WGS sequence"/>
</dbReference>
<protein>
    <recommendedName>
        <fullName evidence="5">N-acylglucosamine 2-epimerase</fullName>
    </recommendedName>
</protein>
<dbReference type="Gene3D" id="1.50.10.10">
    <property type="match status" value="1"/>
</dbReference>
<evidence type="ECO:0008006" key="5">
    <source>
        <dbReference type="Google" id="ProtNLM"/>
    </source>
</evidence>
<proteinExistence type="inferred from homology"/>
<dbReference type="SUPFAM" id="SSF48208">
    <property type="entry name" value="Six-hairpin glycosidases"/>
    <property type="match status" value="1"/>
</dbReference>
<evidence type="ECO:0000256" key="2">
    <source>
        <dbReference type="ARBA" id="ARBA00023235"/>
    </source>
</evidence>
<dbReference type="InterPro" id="IPR008928">
    <property type="entry name" value="6-hairpin_glycosidase_sf"/>
</dbReference>
<evidence type="ECO:0000313" key="3">
    <source>
        <dbReference type="EMBL" id="GEP57831.1"/>
    </source>
</evidence>
<dbReference type="PANTHER" id="PTHR15108">
    <property type="entry name" value="N-ACYLGLUCOSAMINE-2-EPIMERASE"/>
    <property type="match status" value="1"/>
</dbReference>
<organism evidence="3 4">
    <name type="scientific">Reyranella soli</name>
    <dbReference type="NCBI Taxonomy" id="1230389"/>
    <lineage>
        <taxon>Bacteria</taxon>
        <taxon>Pseudomonadati</taxon>
        <taxon>Pseudomonadota</taxon>
        <taxon>Alphaproteobacteria</taxon>
        <taxon>Hyphomicrobiales</taxon>
        <taxon>Reyranellaceae</taxon>
        <taxon>Reyranella</taxon>
    </lineage>
</organism>